<dbReference type="Pfam" id="PF12728">
    <property type="entry name" value="HTH_17"/>
    <property type="match status" value="1"/>
</dbReference>
<organism evidence="3">
    <name type="scientific">Faucicola osloensis</name>
    <name type="common">Moraxella osloensis</name>
    <dbReference type="NCBI Taxonomy" id="34062"/>
    <lineage>
        <taxon>Bacteria</taxon>
        <taxon>Pseudomonadati</taxon>
        <taxon>Pseudomonadota</taxon>
        <taxon>Gammaproteobacteria</taxon>
        <taxon>Moraxellales</taxon>
        <taxon>Moraxellaceae</taxon>
        <taxon>Faucicola</taxon>
    </lineage>
</organism>
<protein>
    <recommendedName>
        <fullName evidence="2">Helix-turn-helix domain-containing protein</fullName>
    </recommendedName>
</protein>
<proteinExistence type="predicted"/>
<dbReference type="InterPro" id="IPR009061">
    <property type="entry name" value="DNA-bd_dom_put_sf"/>
</dbReference>
<dbReference type="SUPFAM" id="SSF46955">
    <property type="entry name" value="Putative DNA-binding domain"/>
    <property type="match status" value="1"/>
</dbReference>
<evidence type="ECO:0000313" key="3">
    <source>
        <dbReference type="EMBL" id="QHG10488.1"/>
    </source>
</evidence>
<gene>
    <name evidence="3" type="ORF">GSF12_11765</name>
</gene>
<evidence type="ECO:0000259" key="2">
    <source>
        <dbReference type="Pfam" id="PF12728"/>
    </source>
</evidence>
<feature type="region of interest" description="Disordered" evidence="1">
    <location>
        <begin position="1"/>
        <end position="26"/>
    </location>
</feature>
<evidence type="ECO:0000256" key="1">
    <source>
        <dbReference type="SAM" id="MobiDB-lite"/>
    </source>
</evidence>
<dbReference type="RefSeq" id="WP_128682285.1">
    <property type="nucleotide sequence ID" value="NZ_CALTVS010000069.1"/>
</dbReference>
<feature type="domain" description="Helix-turn-helix" evidence="2">
    <location>
        <begin position="31"/>
        <end position="79"/>
    </location>
</feature>
<dbReference type="AlphaFoldDB" id="A0A6P1KER2"/>
<accession>A0A6P1KER2</accession>
<dbReference type="EMBL" id="CP047226">
    <property type="protein sequence ID" value="QHG10488.1"/>
    <property type="molecule type" value="Genomic_DNA"/>
</dbReference>
<reference evidence="3" key="1">
    <citation type="journal article" date="2020" name="Microbiol. Resour. Announc.">
        <title>Complete Genome Sequence of Moraxella osloensis Strain YV1, Isolated from an Australian Wastewater Treatment Plant.</title>
        <authorList>
            <person name="Batinovic S."/>
            <person name="Rice D.T.F."/>
            <person name="Seviour R.J."/>
            <person name="Petrovski S."/>
        </authorList>
    </citation>
    <scope>NUCLEOTIDE SEQUENCE</scope>
    <source>
        <strain evidence="3">YV1</strain>
    </source>
</reference>
<dbReference type="InterPro" id="IPR041657">
    <property type="entry name" value="HTH_17"/>
</dbReference>
<sequence>MSHTTTPKGENQTNITFSDIANNPQGLTPLNDTAKLFNRHAETLRRWVRSDKNPFVKPVAVNGFYFFKNSDLLEFIEKQQATA</sequence>
<name>A0A6P1KER2_FAUOS</name>